<organism evidence="1 2">
    <name type="scientific">Trifolium pratense</name>
    <name type="common">Red clover</name>
    <dbReference type="NCBI Taxonomy" id="57577"/>
    <lineage>
        <taxon>Eukaryota</taxon>
        <taxon>Viridiplantae</taxon>
        <taxon>Streptophyta</taxon>
        <taxon>Embryophyta</taxon>
        <taxon>Tracheophyta</taxon>
        <taxon>Spermatophyta</taxon>
        <taxon>Magnoliopsida</taxon>
        <taxon>eudicotyledons</taxon>
        <taxon>Gunneridae</taxon>
        <taxon>Pentapetalae</taxon>
        <taxon>rosids</taxon>
        <taxon>fabids</taxon>
        <taxon>Fabales</taxon>
        <taxon>Fabaceae</taxon>
        <taxon>Papilionoideae</taxon>
        <taxon>50 kb inversion clade</taxon>
        <taxon>NPAAA clade</taxon>
        <taxon>Hologalegina</taxon>
        <taxon>IRL clade</taxon>
        <taxon>Trifolieae</taxon>
        <taxon>Trifolium</taxon>
    </lineage>
</organism>
<name>A0ACB0KXP0_TRIPR</name>
<evidence type="ECO:0000313" key="1">
    <source>
        <dbReference type="EMBL" id="CAJ2661909.1"/>
    </source>
</evidence>
<keyword evidence="2" id="KW-1185">Reference proteome</keyword>
<reference evidence="1" key="1">
    <citation type="submission" date="2023-10" db="EMBL/GenBank/DDBJ databases">
        <authorList>
            <person name="Rodriguez Cubillos JULIANA M."/>
            <person name="De Vega J."/>
        </authorList>
    </citation>
    <scope>NUCLEOTIDE SEQUENCE</scope>
</reference>
<gene>
    <name evidence="1" type="ORF">MILVUS5_LOCUS27546</name>
</gene>
<sequence>MIQKVTRQNRKTQVKTMSEKRRINLVAGSYERFIWGFNLNPNKQTLTPFFSYPSHLSLIKSVAVSGSVVASGGSDDTIHLYNLSAASSLGSLNHHSSTVTSLSFYSPPHLSFPRNLVSADSDGSVAIFDADGFVHLKTLSVHRKAINDLALHPSGKLALTVSRDNCFAMINLVRGRRSFCCRLDKEASLVRFDASGDSFFMAVDETVCVHQAEDARLLFELQCPKRVLCAAPARNGLLYTGGEDRNITAWDIKSGKAAYCIEEAHAARVKGIVVLSDEATGDDEPYLVASASSDGTIRAWDVRMAATEKPNPLAECKTQSRLTCLAGSCLKYSAKQPQGGKNNAKVEDENQMVTDQ</sequence>
<evidence type="ECO:0000313" key="2">
    <source>
        <dbReference type="Proteomes" id="UP001177021"/>
    </source>
</evidence>
<dbReference type="EMBL" id="CASHSV030000409">
    <property type="protein sequence ID" value="CAJ2661909.1"/>
    <property type="molecule type" value="Genomic_DNA"/>
</dbReference>
<protein>
    <submittedName>
        <fullName evidence="1">Uncharacterized protein</fullName>
    </submittedName>
</protein>
<dbReference type="Proteomes" id="UP001177021">
    <property type="component" value="Unassembled WGS sequence"/>
</dbReference>
<comment type="caution">
    <text evidence="1">The sequence shown here is derived from an EMBL/GenBank/DDBJ whole genome shotgun (WGS) entry which is preliminary data.</text>
</comment>
<accession>A0ACB0KXP0</accession>
<proteinExistence type="predicted"/>